<accession>A0A1W6YG64</accession>
<gene>
    <name evidence="2" type="ORF">CAL12_03990</name>
</gene>
<dbReference type="PANTHER" id="PTHR46211:SF14">
    <property type="entry name" value="GLYCEROPHOSPHODIESTER PHOSPHODIESTERASE"/>
    <property type="match status" value="1"/>
</dbReference>
<feature type="domain" description="GP-PDE" evidence="1">
    <location>
        <begin position="7"/>
        <end position="248"/>
    </location>
</feature>
<name>A0A1W6YG64_9BORD</name>
<reference evidence="2 3" key="1">
    <citation type="submission" date="2017-05" db="EMBL/GenBank/DDBJ databases">
        <title>Complete and WGS of Bordetella genogroups.</title>
        <authorList>
            <person name="Spilker T."/>
            <person name="LiPuma J."/>
        </authorList>
    </citation>
    <scope>NUCLEOTIDE SEQUENCE [LARGE SCALE GENOMIC DNA]</scope>
    <source>
        <strain evidence="2 3">AU19157</strain>
    </source>
</reference>
<dbReference type="SUPFAM" id="SSF51695">
    <property type="entry name" value="PLC-like phosphodiesterases"/>
    <property type="match status" value="1"/>
</dbReference>
<dbReference type="Pfam" id="PF03009">
    <property type="entry name" value="GDPD"/>
    <property type="match status" value="1"/>
</dbReference>
<dbReference type="STRING" id="1416806.CAL12_03990"/>
<dbReference type="Gene3D" id="3.20.20.190">
    <property type="entry name" value="Phosphatidylinositol (PI) phosphodiesterase"/>
    <property type="match status" value="1"/>
</dbReference>
<dbReference type="AlphaFoldDB" id="A0A1W6YG64"/>
<dbReference type="PANTHER" id="PTHR46211">
    <property type="entry name" value="GLYCEROPHOSPHORYL DIESTER PHOSPHODIESTERASE"/>
    <property type="match status" value="1"/>
</dbReference>
<dbReference type="PROSITE" id="PS51704">
    <property type="entry name" value="GP_PDE"/>
    <property type="match status" value="1"/>
</dbReference>
<protein>
    <recommendedName>
        <fullName evidence="1">GP-PDE domain-containing protein</fullName>
    </recommendedName>
</protein>
<organism evidence="2 3">
    <name type="scientific">Bordetella genomosp. 8</name>
    <dbReference type="NCBI Taxonomy" id="1416806"/>
    <lineage>
        <taxon>Bacteria</taxon>
        <taxon>Pseudomonadati</taxon>
        <taxon>Pseudomonadota</taxon>
        <taxon>Betaproteobacteria</taxon>
        <taxon>Burkholderiales</taxon>
        <taxon>Alcaligenaceae</taxon>
        <taxon>Bordetella</taxon>
    </lineage>
</organism>
<dbReference type="GO" id="GO:0008081">
    <property type="term" value="F:phosphoric diester hydrolase activity"/>
    <property type="evidence" value="ECO:0007669"/>
    <property type="project" value="InterPro"/>
</dbReference>
<dbReference type="Proteomes" id="UP000194151">
    <property type="component" value="Chromosome"/>
</dbReference>
<dbReference type="KEGG" id="bgv:CAL12_03990"/>
<keyword evidence="3" id="KW-1185">Reference proteome</keyword>
<sequence>MPSMHKPLVIAHRGYSSRYVENTQSAYRGAIEIGADIVESDARLSRDGCVFACHDATLSRIAGDPRAIADMTADELRAVALAGGERLSPLPRTLTDIAPLRPVLIDVKTQDLDIIEAIARDIRACGAAARVWIGVRDAGQMDLARRLLPDTCLLAFLPDYTRADEFERAGARAFRVWEGQVDDPAAIDVLRDKPTWITLGGKHTPCEVGDTTPERLARILALRPRGVLLNDPVLMTGSTAAPSVPDAP</sequence>
<evidence type="ECO:0000313" key="3">
    <source>
        <dbReference type="Proteomes" id="UP000194151"/>
    </source>
</evidence>
<dbReference type="GO" id="GO:0006629">
    <property type="term" value="P:lipid metabolic process"/>
    <property type="evidence" value="ECO:0007669"/>
    <property type="project" value="InterPro"/>
</dbReference>
<dbReference type="InterPro" id="IPR017946">
    <property type="entry name" value="PLC-like_Pdiesterase_TIM-brl"/>
</dbReference>
<evidence type="ECO:0000313" key="2">
    <source>
        <dbReference type="EMBL" id="ARP80067.1"/>
    </source>
</evidence>
<proteinExistence type="predicted"/>
<evidence type="ECO:0000259" key="1">
    <source>
        <dbReference type="PROSITE" id="PS51704"/>
    </source>
</evidence>
<dbReference type="InterPro" id="IPR030395">
    <property type="entry name" value="GP_PDE_dom"/>
</dbReference>
<dbReference type="EMBL" id="CP021108">
    <property type="protein sequence ID" value="ARP80067.1"/>
    <property type="molecule type" value="Genomic_DNA"/>
</dbReference>